<proteinExistence type="predicted"/>
<organism evidence="1 2">
    <name type="scientific">Psophocarpus tetragonolobus</name>
    <name type="common">Winged bean</name>
    <name type="synonym">Dolichos tetragonolobus</name>
    <dbReference type="NCBI Taxonomy" id="3891"/>
    <lineage>
        <taxon>Eukaryota</taxon>
        <taxon>Viridiplantae</taxon>
        <taxon>Streptophyta</taxon>
        <taxon>Embryophyta</taxon>
        <taxon>Tracheophyta</taxon>
        <taxon>Spermatophyta</taxon>
        <taxon>Magnoliopsida</taxon>
        <taxon>eudicotyledons</taxon>
        <taxon>Gunneridae</taxon>
        <taxon>Pentapetalae</taxon>
        <taxon>rosids</taxon>
        <taxon>fabids</taxon>
        <taxon>Fabales</taxon>
        <taxon>Fabaceae</taxon>
        <taxon>Papilionoideae</taxon>
        <taxon>50 kb inversion clade</taxon>
        <taxon>NPAAA clade</taxon>
        <taxon>indigoferoid/millettioid clade</taxon>
        <taxon>Phaseoleae</taxon>
        <taxon>Psophocarpus</taxon>
    </lineage>
</organism>
<sequence>MHKTYFPTNLPESRVTGLECGDRGVKLFDVELYVHGFKDVAVDHSVAESPEIYSFTDPTPAYSQSPFQSATVENENGYVVGDGVFVSNDPVLPPSTEMGPGEGYSLRVWRQSLIILFALCLCHANRHVAVHSAVVEAAHELPSHALAVPVMISMMAKTAASVKEYAISLLSFVYSTASAHHHHANNLGGDN</sequence>
<evidence type="ECO:0000313" key="2">
    <source>
        <dbReference type="Proteomes" id="UP001386955"/>
    </source>
</evidence>
<evidence type="ECO:0000313" key="1">
    <source>
        <dbReference type="EMBL" id="KAK7406866.1"/>
    </source>
</evidence>
<comment type="caution">
    <text evidence="1">The sequence shown here is derived from an EMBL/GenBank/DDBJ whole genome shotgun (WGS) entry which is preliminary data.</text>
</comment>
<protein>
    <submittedName>
        <fullName evidence="1">Uncharacterized protein</fullName>
    </submittedName>
</protein>
<name>A0AAN9XTT5_PSOTE</name>
<dbReference type="EMBL" id="JAYMYS010000002">
    <property type="protein sequence ID" value="KAK7406866.1"/>
    <property type="molecule type" value="Genomic_DNA"/>
</dbReference>
<reference evidence="1 2" key="1">
    <citation type="submission" date="2024-01" db="EMBL/GenBank/DDBJ databases">
        <title>The genomes of 5 underutilized Papilionoideae crops provide insights into root nodulation and disease resistanc.</title>
        <authorList>
            <person name="Jiang F."/>
        </authorList>
    </citation>
    <scope>NUCLEOTIDE SEQUENCE [LARGE SCALE GENOMIC DNA]</scope>
    <source>
        <strain evidence="1">DUOXIRENSHENG_FW03</strain>
        <tissue evidence="1">Leaves</tissue>
    </source>
</reference>
<gene>
    <name evidence="1" type="ORF">VNO78_08500</name>
</gene>
<dbReference type="AlphaFoldDB" id="A0AAN9XTT5"/>
<dbReference type="PANTHER" id="PTHR47873">
    <property type="entry name" value="ARM REPEAT SUPERFAMILY PROTEIN"/>
    <property type="match status" value="1"/>
</dbReference>
<dbReference type="Proteomes" id="UP001386955">
    <property type="component" value="Unassembled WGS sequence"/>
</dbReference>
<accession>A0AAN9XTT5</accession>
<dbReference type="PANTHER" id="PTHR47873:SF1">
    <property type="entry name" value="ARM REPEAT SUPERFAMILY PROTEIN"/>
    <property type="match status" value="1"/>
</dbReference>
<keyword evidence="2" id="KW-1185">Reference proteome</keyword>